<keyword evidence="4" id="KW-0472">Membrane</keyword>
<evidence type="ECO:0000256" key="3">
    <source>
        <dbReference type="ARBA" id="ARBA00022737"/>
    </source>
</evidence>
<dbReference type="Pfam" id="PF13855">
    <property type="entry name" value="LRR_8"/>
    <property type="match status" value="8"/>
</dbReference>
<evidence type="ECO:0000256" key="2">
    <source>
        <dbReference type="ARBA" id="ARBA00022729"/>
    </source>
</evidence>
<dbReference type="PANTHER" id="PTHR24366">
    <property type="entry name" value="IG(IMMUNOGLOBULIN) AND LRR(LEUCINE RICH REPEAT) DOMAINS"/>
    <property type="match status" value="1"/>
</dbReference>
<dbReference type="AlphaFoldDB" id="A0A8J2L509"/>
<dbReference type="FunFam" id="3.80.10.10:FF:001164">
    <property type="entry name" value="GH01279p"/>
    <property type="match status" value="2"/>
</dbReference>
<evidence type="ECO:0000256" key="1">
    <source>
        <dbReference type="ARBA" id="ARBA00022614"/>
    </source>
</evidence>
<name>A0A8J2L509_9HEXA</name>
<keyword evidence="4" id="KW-1133">Transmembrane helix</keyword>
<feature type="signal peptide" evidence="5">
    <location>
        <begin position="1"/>
        <end position="32"/>
    </location>
</feature>
<dbReference type="SMART" id="SM00364">
    <property type="entry name" value="LRR_BAC"/>
    <property type="match status" value="6"/>
</dbReference>
<dbReference type="Proteomes" id="UP000708208">
    <property type="component" value="Unassembled WGS sequence"/>
</dbReference>
<proteinExistence type="predicted"/>
<gene>
    <name evidence="6" type="ORF">AFUS01_LOCUS38798</name>
</gene>
<dbReference type="InterPro" id="IPR003591">
    <property type="entry name" value="Leu-rich_rpt_typical-subtyp"/>
</dbReference>
<comment type="caution">
    <text evidence="6">The sequence shown here is derived from an EMBL/GenBank/DDBJ whole genome shotgun (WGS) entry which is preliminary data.</text>
</comment>
<feature type="chain" id="PRO_5035153144" description="Chaoptin" evidence="5">
    <location>
        <begin position="33"/>
        <end position="1073"/>
    </location>
</feature>
<dbReference type="SMART" id="SM00369">
    <property type="entry name" value="LRR_TYP"/>
    <property type="match status" value="21"/>
</dbReference>
<keyword evidence="1" id="KW-0433">Leucine-rich repeat</keyword>
<reference evidence="6" key="1">
    <citation type="submission" date="2021-06" db="EMBL/GenBank/DDBJ databases">
        <authorList>
            <person name="Hodson N. C."/>
            <person name="Mongue J. A."/>
            <person name="Jaron S. K."/>
        </authorList>
    </citation>
    <scope>NUCLEOTIDE SEQUENCE</scope>
</reference>
<dbReference type="PROSITE" id="PS51450">
    <property type="entry name" value="LRR"/>
    <property type="match status" value="6"/>
</dbReference>
<evidence type="ECO:0000256" key="4">
    <source>
        <dbReference type="SAM" id="Phobius"/>
    </source>
</evidence>
<dbReference type="EMBL" id="CAJVCH010549304">
    <property type="protein sequence ID" value="CAG7828903.1"/>
    <property type="molecule type" value="Genomic_DNA"/>
</dbReference>
<evidence type="ECO:0000313" key="6">
    <source>
        <dbReference type="EMBL" id="CAG7828903.1"/>
    </source>
</evidence>
<feature type="transmembrane region" description="Helical" evidence="4">
    <location>
        <begin position="1050"/>
        <end position="1071"/>
    </location>
</feature>
<keyword evidence="4" id="KW-0812">Transmembrane</keyword>
<dbReference type="PANTHER" id="PTHR24366:SF161">
    <property type="entry name" value="TIR DOMAIN-CONTAINING PROTEIN"/>
    <property type="match status" value="1"/>
</dbReference>
<organism evidence="6 7">
    <name type="scientific">Allacma fusca</name>
    <dbReference type="NCBI Taxonomy" id="39272"/>
    <lineage>
        <taxon>Eukaryota</taxon>
        <taxon>Metazoa</taxon>
        <taxon>Ecdysozoa</taxon>
        <taxon>Arthropoda</taxon>
        <taxon>Hexapoda</taxon>
        <taxon>Collembola</taxon>
        <taxon>Symphypleona</taxon>
        <taxon>Sminthuridae</taxon>
        <taxon>Allacma</taxon>
    </lineage>
</organism>
<accession>A0A8J2L509</accession>
<protein>
    <recommendedName>
        <fullName evidence="8">Chaoptin</fullName>
    </recommendedName>
</protein>
<evidence type="ECO:0008006" key="8">
    <source>
        <dbReference type="Google" id="ProtNLM"/>
    </source>
</evidence>
<dbReference type="InterPro" id="IPR001611">
    <property type="entry name" value="Leu-rich_rpt"/>
</dbReference>
<dbReference type="OrthoDB" id="5789657at2759"/>
<sequence length="1073" mass="121731">MESPQAPGQTGLTRMTMLTVLLLAFLTPDVRGGYVPPEPKYKCPILTQIWPCVCLTGDDFGITLKCEDVSLATLAAALQHPIKEKIPVLSLHVLKLNSEKLYGNLFAGLEVQKIVIEDSPVQKLLPDILYDARNSLKELELLKTQLDEFPYESLKDLNLLVNLTLDGHLITDLSKPIVIPVAKNLRISNGNVSILTKDTFSRLGGLDRLDLHGNQISAIPRDSFKSQGNCRFLDLSYNQMTKLDPVYFPHLTKLTWFNGSHNLFPDFTRGAFARNNFLAVLHLTHNKMTKLDSQALKGMRYLRRLFLSDNQIADVGRGAFGSIRNRIGTIDLARNRLKVIDYQMFHELLQPDVINVAENEITVVKGGAFRDLSYVFINMSHNAISVIEKDAFVNCINITILDMSHNRLENITRGAFDGFTYPTEWRLEYNLLKNAGDIPLKNMTGIKYLNVSHNEIQEIPKTTFPKLYELHTVDFSYNNISKVFAAVFANLFSVRHLNLSHNSMAELGSLGAVPTLLDLQLSHNQIRRVSNSAFTRLASLRELQLAHNNMKSVFQIPPSLTSLNLSNNEITSLSKAWPTMNSLLRLDLSGNELGGNLERGSFQNLATLQAVDLSANNITEIPSEALADLTTVQYINLERNSISNLTKMALGRLPVVFDLLLAHNNISEIAPKAFEGLLQLLRLDLSYNDLSTIPVGAFAGLVSLRKLNLSHNHLQRTENGEKSIFDENLSLETIDLSYNKISEIYYNTFPENRWIPYKIYNINLSHNMLMYIGRDLLRGTKKLKNLDVSFNRITELRSNVVGNMTSLQVLDLRNNEISFLEPEQLGPPPNLTEIYLQKNNLRKFPARILAKAPFKLIDLTDNRMRHFDSDFMPKVKNGSRFILVNNPIACDCRLILLKRFYNDFRPKLSNFSAEFYRDFENLKCGSDQQHVMILREQELKCDYGEDPFAPKIPQNYDLEIRSFAQVGETLEIKWRVRSKMDVTGFRVTVKDSSDQEIFVQVYPYNLRSAKLSLKPESNVACLSPTYSRREANDNALKVCQKIDIRTASNAAIPIFCDVTLLGVVTFLYFIFIF</sequence>
<keyword evidence="3" id="KW-0677">Repeat</keyword>
<keyword evidence="7" id="KW-1185">Reference proteome</keyword>
<evidence type="ECO:0000256" key="5">
    <source>
        <dbReference type="SAM" id="SignalP"/>
    </source>
</evidence>
<keyword evidence="2 5" id="KW-0732">Signal</keyword>
<evidence type="ECO:0000313" key="7">
    <source>
        <dbReference type="Proteomes" id="UP000708208"/>
    </source>
</evidence>